<organism evidence="2 3">
    <name type="scientific">Romboutsia maritimum</name>
    <dbReference type="NCBI Taxonomy" id="2020948"/>
    <lineage>
        <taxon>Bacteria</taxon>
        <taxon>Bacillati</taxon>
        <taxon>Bacillota</taxon>
        <taxon>Clostridia</taxon>
        <taxon>Peptostreptococcales</taxon>
        <taxon>Peptostreptococcaceae</taxon>
        <taxon>Romboutsia</taxon>
    </lineage>
</organism>
<feature type="transmembrane region" description="Helical" evidence="1">
    <location>
        <begin position="50"/>
        <end position="70"/>
    </location>
</feature>
<name>A0A371IUX5_9FIRM</name>
<keyword evidence="1" id="KW-1133">Transmembrane helix</keyword>
<evidence type="ECO:0000256" key="1">
    <source>
        <dbReference type="SAM" id="Phobius"/>
    </source>
</evidence>
<keyword evidence="1" id="KW-0812">Transmembrane</keyword>
<evidence type="ECO:0000313" key="2">
    <source>
        <dbReference type="EMBL" id="RDY24283.1"/>
    </source>
</evidence>
<dbReference type="Pfam" id="PF06161">
    <property type="entry name" value="DUF975"/>
    <property type="match status" value="1"/>
</dbReference>
<protein>
    <submittedName>
        <fullName evidence="2">DUF975 family protein</fullName>
    </submittedName>
</protein>
<dbReference type="PANTHER" id="PTHR40076:SF1">
    <property type="entry name" value="MEMBRANE PROTEIN"/>
    <property type="match status" value="1"/>
</dbReference>
<feature type="transmembrane region" description="Helical" evidence="1">
    <location>
        <begin position="177"/>
        <end position="206"/>
    </location>
</feature>
<feature type="transmembrane region" description="Helical" evidence="1">
    <location>
        <begin position="124"/>
        <end position="156"/>
    </location>
</feature>
<dbReference type="RefSeq" id="WP_095406115.1">
    <property type="nucleotide sequence ID" value="NZ_NOJZ02000004.1"/>
</dbReference>
<reference evidence="2 3" key="1">
    <citation type="journal article" date="2017" name="Genome Announc.">
        <title>Draft Genome Sequence of Romboutsia maritimum sp. nov. Strain CCRI-22766(T), Isolated from Coastal Estuarine Mud.</title>
        <authorList>
            <person name="Maheux A.F."/>
            <person name="Boudreau D.K."/>
            <person name="Berube E."/>
            <person name="Boissinot M."/>
            <person name="Raymond F."/>
            <person name="Brodeur S."/>
            <person name="Corbeil J."/>
            <person name="Brightwell G."/>
            <person name="Broda D."/>
            <person name="Omar R.F."/>
            <person name="Bergeron M.G."/>
        </authorList>
    </citation>
    <scope>NUCLEOTIDE SEQUENCE [LARGE SCALE GENOMIC DNA]</scope>
    <source>
        <strain evidence="2 3">CCRI-22766</strain>
    </source>
</reference>
<evidence type="ECO:0000313" key="3">
    <source>
        <dbReference type="Proteomes" id="UP000243494"/>
    </source>
</evidence>
<dbReference type="AlphaFoldDB" id="A0A371IUX5"/>
<comment type="caution">
    <text evidence="2">The sequence shown here is derived from an EMBL/GenBank/DDBJ whole genome shotgun (WGS) entry which is preliminary data.</text>
</comment>
<keyword evidence="1" id="KW-0472">Membrane</keyword>
<dbReference type="Proteomes" id="UP000243494">
    <property type="component" value="Unassembled WGS sequence"/>
</dbReference>
<dbReference type="EMBL" id="NOJZ02000004">
    <property type="protein sequence ID" value="RDY24283.1"/>
    <property type="molecule type" value="Genomic_DNA"/>
</dbReference>
<gene>
    <name evidence="2" type="ORF">CHF27_004155</name>
</gene>
<keyword evidence="3" id="KW-1185">Reference proteome</keyword>
<dbReference type="OrthoDB" id="9784844at2"/>
<sequence>MKDRTEIKSMSKRQLNSNWKLPVLLSGIVTLITAFVTRQEIINEYFALSWVFNIITAIIGIYLTMLYINIAKNKGEGIVTWEWLKVPFNKLLKCILCAIVLFLIVFGIGMLGMLAIFISGTSLIISQVIGNILIVALVILDIVISIYLSFATYLILDKDCKIIESLKLSFKLVKNSFWKTVLFGLSFILWIIPIIITLGVATIWVMPYIGISYANYYLELYNEKIGN</sequence>
<feature type="transmembrane region" description="Helical" evidence="1">
    <location>
        <begin position="91"/>
        <end position="118"/>
    </location>
</feature>
<dbReference type="PANTHER" id="PTHR40076">
    <property type="entry name" value="MEMBRANE PROTEIN-RELATED"/>
    <property type="match status" value="1"/>
</dbReference>
<proteinExistence type="predicted"/>
<feature type="transmembrane region" description="Helical" evidence="1">
    <location>
        <begin position="21"/>
        <end position="38"/>
    </location>
</feature>
<accession>A0A371IUX5</accession>
<dbReference type="InterPro" id="IPR010380">
    <property type="entry name" value="DUF975"/>
</dbReference>